<accession>A0A7L8KAA1</accession>
<reference evidence="1" key="1">
    <citation type="journal article" date="2020" name="Commun. Biol.">
        <title>Highly efficient gene transfer in the mouse gut microbiota is enabled by the Incl2 conjugative plasmid TP114.</title>
        <authorList>
            <person name="Neil K."/>
            <person name="Allard N."/>
            <person name="Grenier F."/>
            <person name="Burrus V."/>
            <person name="Rodrigue S."/>
        </authorList>
    </citation>
    <scope>NUCLEOTIDE SEQUENCE</scope>
    <source>
        <strain evidence="1">BM21</strain>
    </source>
</reference>
<proteinExistence type="predicted"/>
<dbReference type="EMBL" id="MN626604">
    <property type="protein sequence ID" value="QOE89749.1"/>
    <property type="molecule type" value="Genomic_DNA"/>
</dbReference>
<keyword evidence="1" id="KW-0614">Plasmid</keyword>
<dbReference type="AlphaFoldDB" id="A0A7L8KAA1"/>
<gene>
    <name evidence="1" type="primary">pRts1_109</name>
</gene>
<name>A0A7L8KAA1_ECOLX</name>
<sequence length="116" mass="12682">MSYEHHSDGIQSLFKVHSAVICISNESAFLGLKGMISHLLLGSNSKTEINFIFFHTFPPPKKLRTIIITIPPPITTPLSAEQKNINPGGAVLSIGPKKHLILSSKKLVFCSLGYNL</sequence>
<protein>
    <submittedName>
        <fullName evidence="1">Uncharacterized protein</fullName>
    </submittedName>
</protein>
<geneLocation type="plasmid" evidence="1">
    <name>pRts1</name>
</geneLocation>
<organism evidence="1">
    <name type="scientific">Escherichia coli</name>
    <dbReference type="NCBI Taxonomy" id="562"/>
    <lineage>
        <taxon>Bacteria</taxon>
        <taxon>Pseudomonadati</taxon>
        <taxon>Pseudomonadota</taxon>
        <taxon>Gammaproteobacteria</taxon>
        <taxon>Enterobacterales</taxon>
        <taxon>Enterobacteriaceae</taxon>
        <taxon>Escherichia</taxon>
    </lineage>
</organism>
<evidence type="ECO:0000313" key="1">
    <source>
        <dbReference type="EMBL" id="QOE89749.1"/>
    </source>
</evidence>